<dbReference type="AlphaFoldDB" id="A0A3M9MRS0"/>
<evidence type="ECO:0000259" key="1">
    <source>
        <dbReference type="Pfam" id="PF04389"/>
    </source>
</evidence>
<reference evidence="2 3" key="1">
    <citation type="submission" date="2018-11" db="EMBL/GenBank/DDBJ databases">
        <title>Rufibacter latericius sp. nov., isolated from water in Baiyang Lake.</title>
        <authorList>
            <person name="Yang Y."/>
        </authorList>
    </citation>
    <scope>NUCLEOTIDE SEQUENCE [LARGE SCALE GENOMIC DNA]</scope>
    <source>
        <strain evidence="2 3">MCC P1</strain>
    </source>
</reference>
<proteinExistence type="predicted"/>
<dbReference type="Proteomes" id="UP000271010">
    <property type="component" value="Unassembled WGS sequence"/>
</dbReference>
<dbReference type="InterPro" id="IPR045175">
    <property type="entry name" value="M28_fam"/>
</dbReference>
<dbReference type="InterPro" id="IPR007484">
    <property type="entry name" value="Peptidase_M28"/>
</dbReference>
<protein>
    <submittedName>
        <fullName evidence="2">M28 family peptidase</fullName>
    </submittedName>
</protein>
<dbReference type="PANTHER" id="PTHR12147:SF26">
    <property type="entry name" value="PEPTIDASE M28 DOMAIN-CONTAINING PROTEIN"/>
    <property type="match status" value="1"/>
</dbReference>
<dbReference type="RefSeq" id="WP_123134700.1">
    <property type="nucleotide sequence ID" value="NZ_RJJE01000017.1"/>
</dbReference>
<feature type="domain" description="Peptidase M28" evidence="1">
    <location>
        <begin position="59"/>
        <end position="276"/>
    </location>
</feature>
<sequence>MPVQRNRLYHHVAYLTSLQPARSIGHPASLHKAADYIEAEFRALSERVSKQPLHQGFDNLILSYGPEDGPRVIVGAHYDVCDNTPGADDNASAVAGLLELARAVHEEKPQVRHRIDFVAFNFEEPPYFATDKMGSAIHAKAIKKEGVEVKLMICLEMIGYFTDEPNSQRFQYEAMKHLYPTTGNFIVVVGRAGQEQTVQRVQQLMKEKANVDVQSIAAPAELPGVSLSDHRNYWAQGYQAVMINDTSFLRNPHYHQSTDTIDTLDFARMEEVVKGVYHALLNF</sequence>
<dbReference type="SUPFAM" id="SSF53187">
    <property type="entry name" value="Zn-dependent exopeptidases"/>
    <property type="match status" value="1"/>
</dbReference>
<gene>
    <name evidence="2" type="ORF">EFA69_19395</name>
</gene>
<evidence type="ECO:0000313" key="3">
    <source>
        <dbReference type="Proteomes" id="UP000271010"/>
    </source>
</evidence>
<dbReference type="GO" id="GO:0006508">
    <property type="term" value="P:proteolysis"/>
    <property type="evidence" value="ECO:0007669"/>
    <property type="project" value="InterPro"/>
</dbReference>
<dbReference type="Gene3D" id="3.40.630.10">
    <property type="entry name" value="Zn peptidases"/>
    <property type="match status" value="1"/>
</dbReference>
<dbReference type="PANTHER" id="PTHR12147">
    <property type="entry name" value="METALLOPEPTIDASE M28 FAMILY MEMBER"/>
    <property type="match status" value="1"/>
</dbReference>
<accession>A0A3M9MRS0</accession>
<dbReference type="OrthoDB" id="9789219at2"/>
<dbReference type="EMBL" id="RJJE01000017">
    <property type="protein sequence ID" value="RNI28232.1"/>
    <property type="molecule type" value="Genomic_DNA"/>
</dbReference>
<name>A0A3M9MRS0_9BACT</name>
<comment type="caution">
    <text evidence="2">The sequence shown here is derived from an EMBL/GenBank/DDBJ whole genome shotgun (WGS) entry which is preliminary data.</text>
</comment>
<dbReference type="GO" id="GO:0008235">
    <property type="term" value="F:metalloexopeptidase activity"/>
    <property type="evidence" value="ECO:0007669"/>
    <property type="project" value="InterPro"/>
</dbReference>
<dbReference type="Pfam" id="PF04389">
    <property type="entry name" value="Peptidase_M28"/>
    <property type="match status" value="1"/>
</dbReference>
<keyword evidence="3" id="KW-1185">Reference proteome</keyword>
<organism evidence="2 3">
    <name type="scientific">Rufibacter immobilis</name>
    <dbReference type="NCBI Taxonomy" id="1348778"/>
    <lineage>
        <taxon>Bacteria</taxon>
        <taxon>Pseudomonadati</taxon>
        <taxon>Bacteroidota</taxon>
        <taxon>Cytophagia</taxon>
        <taxon>Cytophagales</taxon>
        <taxon>Hymenobacteraceae</taxon>
        <taxon>Rufibacter</taxon>
    </lineage>
</organism>
<evidence type="ECO:0000313" key="2">
    <source>
        <dbReference type="EMBL" id="RNI28232.1"/>
    </source>
</evidence>